<protein>
    <recommendedName>
        <fullName evidence="4">DUF1552 domain-containing protein</fullName>
    </recommendedName>
</protein>
<evidence type="ECO:0000313" key="3">
    <source>
        <dbReference type="Proteomes" id="UP000218767"/>
    </source>
</evidence>
<dbReference type="PROSITE" id="PS51318">
    <property type="entry name" value="TAT"/>
    <property type="match status" value="1"/>
</dbReference>
<dbReference type="Pfam" id="PF07586">
    <property type="entry name" value="HXXSHH"/>
    <property type="match status" value="1"/>
</dbReference>
<evidence type="ECO:0000256" key="1">
    <source>
        <dbReference type="SAM" id="SignalP"/>
    </source>
</evidence>
<gene>
    <name evidence="2" type="ORF">COB20_12445</name>
</gene>
<proteinExistence type="predicted"/>
<dbReference type="InterPro" id="IPR006311">
    <property type="entry name" value="TAT_signal"/>
</dbReference>
<dbReference type="InterPro" id="IPR011447">
    <property type="entry name" value="DUF1552"/>
</dbReference>
<dbReference type="EMBL" id="NVUL01000071">
    <property type="protein sequence ID" value="PCI75601.1"/>
    <property type="molecule type" value="Genomic_DNA"/>
</dbReference>
<reference evidence="3" key="1">
    <citation type="submission" date="2017-08" db="EMBL/GenBank/DDBJ databases">
        <title>A dynamic microbial community with high functional redundancy inhabits the cold, oxic subseafloor aquifer.</title>
        <authorList>
            <person name="Tully B.J."/>
            <person name="Wheat C.G."/>
            <person name="Glazer B.T."/>
            <person name="Huber J.A."/>
        </authorList>
    </citation>
    <scope>NUCLEOTIDE SEQUENCE [LARGE SCALE GENOMIC DNA]</scope>
</reference>
<keyword evidence="1" id="KW-0732">Signal</keyword>
<dbReference type="AlphaFoldDB" id="A0A2A4WZV7"/>
<feature type="signal peptide" evidence="1">
    <location>
        <begin position="1"/>
        <end position="35"/>
    </location>
</feature>
<evidence type="ECO:0008006" key="4">
    <source>
        <dbReference type="Google" id="ProtNLM"/>
    </source>
</evidence>
<sequence length="448" mass="48996">MTFISKKAIPRRTVLRGIGASLAMPLLGAMVPAMTATAQTAASPVPRLGFFYAPNGMFLPNFHPEGDGGRDYQITPILRPLEAYREQMVVVSGLSNSSIVSPNEGGGVHTRAHGGWLSGVLPKRTEGADVVAGKTVDQYAADVLGKDTSLRSLELTSETNYTVGNCENGYSCTYQNSTSWRTPTTPLPHERDPRVVFQRLFGGGGSVEARVAQMKTDRSILDSVTDSINRLERKLGPGDRVVVDEYLSAVREIEQRIQRTEQNNIATPLPSVKQPAGVPESYEEHIDMLFEMLALAYQADVTRVSCFQMARELSGRTYPNIGVPEAHHSVSHHQLNTHNIEQYTRINAHHVSLFSKFIDRLHNTQDGDGSLLDHSIMMYGTGMGDGDHHTPYNLPVILVGGGRGQLQGGRHMKYPLHTPFMNLGLSLLDKVGVELPSLADSSGRLSDL</sequence>
<name>A0A2A4WZV7_9GAMM</name>
<dbReference type="Proteomes" id="UP000218767">
    <property type="component" value="Unassembled WGS sequence"/>
</dbReference>
<feature type="chain" id="PRO_5012269304" description="DUF1552 domain-containing protein" evidence="1">
    <location>
        <begin position="36"/>
        <end position="448"/>
    </location>
</feature>
<accession>A0A2A4WZV7</accession>
<comment type="caution">
    <text evidence="2">The sequence shown here is derived from an EMBL/GenBank/DDBJ whole genome shotgun (WGS) entry which is preliminary data.</text>
</comment>
<organism evidence="2 3">
    <name type="scientific">SAR86 cluster bacterium</name>
    <dbReference type="NCBI Taxonomy" id="2030880"/>
    <lineage>
        <taxon>Bacteria</taxon>
        <taxon>Pseudomonadati</taxon>
        <taxon>Pseudomonadota</taxon>
        <taxon>Gammaproteobacteria</taxon>
        <taxon>SAR86 cluster</taxon>
    </lineage>
</organism>
<evidence type="ECO:0000313" key="2">
    <source>
        <dbReference type="EMBL" id="PCI75601.1"/>
    </source>
</evidence>